<dbReference type="EMBL" id="CACRXK020000161">
    <property type="protein sequence ID" value="CAB3979024.1"/>
    <property type="molecule type" value="Genomic_DNA"/>
</dbReference>
<dbReference type="Proteomes" id="UP001152795">
    <property type="component" value="Unassembled WGS sequence"/>
</dbReference>
<accession>A0A6S7FHJ8</accession>
<feature type="domain" description="Vitellogenin" evidence="1">
    <location>
        <begin position="3"/>
        <end position="154"/>
    </location>
</feature>
<dbReference type="InterPro" id="IPR015819">
    <property type="entry name" value="Lipid_transp_b-sht_shell"/>
</dbReference>
<organism evidence="2 3">
    <name type="scientific">Paramuricea clavata</name>
    <name type="common">Red gorgonian</name>
    <name type="synonym">Violescent sea-whip</name>
    <dbReference type="NCBI Taxonomy" id="317549"/>
    <lineage>
        <taxon>Eukaryota</taxon>
        <taxon>Metazoa</taxon>
        <taxon>Cnidaria</taxon>
        <taxon>Anthozoa</taxon>
        <taxon>Octocorallia</taxon>
        <taxon>Malacalcyonacea</taxon>
        <taxon>Plexauridae</taxon>
        <taxon>Paramuricea</taxon>
    </lineage>
</organism>
<evidence type="ECO:0000313" key="2">
    <source>
        <dbReference type="EMBL" id="CAB3979024.1"/>
    </source>
</evidence>
<proteinExistence type="predicted"/>
<dbReference type="InterPro" id="IPR001747">
    <property type="entry name" value="Vitellogenin_N"/>
</dbReference>
<keyword evidence="3" id="KW-1185">Reference proteome</keyword>
<comment type="caution">
    <text evidence="2">The sequence shown here is derived from an EMBL/GenBank/DDBJ whole genome shotgun (WGS) entry which is preliminary data.</text>
</comment>
<dbReference type="SUPFAM" id="SSF56968">
    <property type="entry name" value="Lipovitellin-phosvitin complex, beta-sheet shell regions"/>
    <property type="match status" value="1"/>
</dbReference>
<evidence type="ECO:0000259" key="1">
    <source>
        <dbReference type="Pfam" id="PF01347"/>
    </source>
</evidence>
<dbReference type="Pfam" id="PF01347">
    <property type="entry name" value="Vitellogenin_N"/>
    <property type="match status" value="1"/>
</dbReference>
<gene>
    <name evidence="2" type="ORF">PACLA_8A068340</name>
</gene>
<dbReference type="Gene3D" id="2.30.230.10">
    <property type="entry name" value="Lipovitellin, beta-sheet shell regions, chain A"/>
    <property type="match status" value="1"/>
</dbReference>
<sequence length="169" mass="18816">MIFQVTVLGKCKTAYTIINEKPYYKVKRVVDLTNCADKPRVCQFSLPNTDAFYQKRVGRGTAKVLPNFVRNAAYMHYDLDGDATKGFIIRKVVSEHVAEMTLNGDQYQAGKAVAAHSKQELTLCAKAQPIPAGAKVIKVEQKRGGLLFIFDQDKTDIESAVGQANFLRQ</sequence>
<name>A0A6S7FHJ8_PARCT</name>
<dbReference type="GO" id="GO:0005319">
    <property type="term" value="F:lipid transporter activity"/>
    <property type="evidence" value="ECO:0007669"/>
    <property type="project" value="InterPro"/>
</dbReference>
<dbReference type="AlphaFoldDB" id="A0A6S7FHJ8"/>
<evidence type="ECO:0000313" key="3">
    <source>
        <dbReference type="Proteomes" id="UP001152795"/>
    </source>
</evidence>
<dbReference type="InterPro" id="IPR015816">
    <property type="entry name" value="Vitellinogen_b-sht_N"/>
</dbReference>
<reference evidence="2" key="1">
    <citation type="submission" date="2020-04" db="EMBL/GenBank/DDBJ databases">
        <authorList>
            <person name="Alioto T."/>
            <person name="Alioto T."/>
            <person name="Gomez Garrido J."/>
        </authorList>
    </citation>
    <scope>NUCLEOTIDE SEQUENCE</scope>
    <source>
        <strain evidence="2">A484AB</strain>
    </source>
</reference>
<protein>
    <submittedName>
        <fullName evidence="2">---NA</fullName>
    </submittedName>
</protein>
<feature type="non-terminal residue" evidence="2">
    <location>
        <position position="1"/>
    </location>
</feature>